<sequence length="151" mass="17279">MDEAEDLLAERVFGGREPNAPTSTDENGDFSSNLKNFLISFSVTKISLQRVLCAFTAVPTDEQLLNDLFKKGDKARAVPKRKVLHPQPKLREQELCGPKGLMELKKMFDSYTPNSRKNPVRFFVFLKKQAVNWPETTQLWSVRYSSHRCAD</sequence>
<evidence type="ECO:0000313" key="1">
    <source>
        <dbReference type="Proteomes" id="UP000036681"/>
    </source>
</evidence>
<dbReference type="WBParaSite" id="ALUE_0000135801-mRNA-1">
    <property type="protein sequence ID" value="ALUE_0000135801-mRNA-1"/>
    <property type="gene ID" value="ALUE_0000135801"/>
</dbReference>
<evidence type="ECO:0000313" key="2">
    <source>
        <dbReference type="WBParaSite" id="ALUE_0000135801-mRNA-1"/>
    </source>
</evidence>
<name>A0A0M3HIL3_ASCLU</name>
<dbReference type="Proteomes" id="UP000036681">
    <property type="component" value="Unplaced"/>
</dbReference>
<dbReference type="AlphaFoldDB" id="A0A0M3HIL3"/>
<organism evidence="1 2">
    <name type="scientific">Ascaris lumbricoides</name>
    <name type="common">Giant roundworm</name>
    <dbReference type="NCBI Taxonomy" id="6252"/>
    <lineage>
        <taxon>Eukaryota</taxon>
        <taxon>Metazoa</taxon>
        <taxon>Ecdysozoa</taxon>
        <taxon>Nematoda</taxon>
        <taxon>Chromadorea</taxon>
        <taxon>Rhabditida</taxon>
        <taxon>Spirurina</taxon>
        <taxon>Ascaridomorpha</taxon>
        <taxon>Ascaridoidea</taxon>
        <taxon>Ascarididae</taxon>
        <taxon>Ascaris</taxon>
    </lineage>
</organism>
<proteinExistence type="predicted"/>
<accession>A0A0M3HIL3</accession>
<reference evidence="2" key="1">
    <citation type="submission" date="2017-02" db="UniProtKB">
        <authorList>
            <consortium name="WormBaseParasite"/>
        </authorList>
    </citation>
    <scope>IDENTIFICATION</scope>
</reference>
<keyword evidence="1" id="KW-1185">Reference proteome</keyword>
<protein>
    <submittedName>
        <fullName evidence="2">FH2 domain-containing protein</fullName>
    </submittedName>
</protein>